<dbReference type="Pfam" id="PF00144">
    <property type="entry name" value="Beta-lactamase"/>
    <property type="match status" value="1"/>
</dbReference>
<keyword evidence="9" id="KW-1185">Reference proteome</keyword>
<dbReference type="SUPFAM" id="SSF81631">
    <property type="entry name" value="PAP/OAS1 substrate-binding domain"/>
    <property type="match status" value="1"/>
</dbReference>
<dbReference type="PANTHER" id="PTHR12271:SF117">
    <property type="entry name" value="PAP-ASSOCIATED DOMAIN-CONTAINING PROTEIN"/>
    <property type="match status" value="1"/>
</dbReference>
<feature type="domain" description="PAP-associated" evidence="7">
    <location>
        <begin position="297"/>
        <end position="348"/>
    </location>
</feature>
<evidence type="ECO:0000256" key="2">
    <source>
        <dbReference type="ARBA" id="ARBA00001946"/>
    </source>
</evidence>
<keyword evidence="4" id="KW-0479">Metal-binding</keyword>
<dbReference type="SUPFAM" id="SSF56601">
    <property type="entry name" value="beta-lactamase/transpeptidase-like"/>
    <property type="match status" value="2"/>
</dbReference>
<dbReference type="InterPro" id="IPR054708">
    <property type="entry name" value="MTPAP-like_central"/>
</dbReference>
<keyword evidence="3" id="KW-0808">Transferase</keyword>
<evidence type="ECO:0000313" key="10">
    <source>
        <dbReference type="WBParaSite" id="ALUE_0001206701-mRNA-1"/>
    </source>
</evidence>
<evidence type="ECO:0000259" key="8">
    <source>
        <dbReference type="Pfam" id="PF22600"/>
    </source>
</evidence>
<evidence type="ECO:0000256" key="5">
    <source>
        <dbReference type="ARBA" id="ARBA00022842"/>
    </source>
</evidence>
<evidence type="ECO:0000259" key="6">
    <source>
        <dbReference type="Pfam" id="PF00144"/>
    </source>
</evidence>
<dbReference type="InterPro" id="IPR002058">
    <property type="entry name" value="PAP_assoc"/>
</dbReference>
<reference evidence="10" key="1">
    <citation type="submission" date="2023-03" db="UniProtKB">
        <authorList>
            <consortium name="WormBaseParasite"/>
        </authorList>
    </citation>
    <scope>IDENTIFICATION</scope>
</reference>
<evidence type="ECO:0000256" key="3">
    <source>
        <dbReference type="ARBA" id="ARBA00022679"/>
    </source>
</evidence>
<dbReference type="InterPro" id="IPR012338">
    <property type="entry name" value="Beta-lactam/transpept-like"/>
</dbReference>
<keyword evidence="5" id="KW-0460">Magnesium</keyword>
<feature type="domain" description="Poly(A) RNA polymerase mitochondrial-like central palm" evidence="8">
    <location>
        <begin position="55"/>
        <end position="200"/>
    </location>
</feature>
<dbReference type="Gene3D" id="3.40.710.10">
    <property type="entry name" value="DD-peptidase/beta-lactamase superfamily"/>
    <property type="match status" value="2"/>
</dbReference>
<evidence type="ECO:0000256" key="4">
    <source>
        <dbReference type="ARBA" id="ARBA00022723"/>
    </source>
</evidence>
<protein>
    <submittedName>
        <fullName evidence="10">PAP-associated domain-containing protein</fullName>
    </submittedName>
</protein>
<dbReference type="Gene3D" id="3.30.460.10">
    <property type="entry name" value="Beta Polymerase, domain 2"/>
    <property type="match status" value="1"/>
</dbReference>
<name>A0A9J2PQ11_ASCLU</name>
<dbReference type="CDD" id="cd05402">
    <property type="entry name" value="NT_PAP_TUTase"/>
    <property type="match status" value="1"/>
</dbReference>
<dbReference type="GO" id="GO:0046872">
    <property type="term" value="F:metal ion binding"/>
    <property type="evidence" value="ECO:0007669"/>
    <property type="project" value="UniProtKB-KW"/>
</dbReference>
<dbReference type="GO" id="GO:1990817">
    <property type="term" value="F:poly(A) RNA polymerase activity"/>
    <property type="evidence" value="ECO:0007669"/>
    <property type="project" value="UniProtKB-ARBA"/>
</dbReference>
<comment type="cofactor">
    <cofactor evidence="1">
        <name>Mn(2+)</name>
        <dbReference type="ChEBI" id="CHEBI:29035"/>
    </cofactor>
</comment>
<feature type="domain" description="Beta-lactamase-related" evidence="6">
    <location>
        <begin position="436"/>
        <end position="549"/>
    </location>
</feature>
<dbReference type="PANTHER" id="PTHR12271">
    <property type="entry name" value="POLY A POLYMERASE CID PAP -RELATED"/>
    <property type="match status" value="1"/>
</dbReference>
<dbReference type="AlphaFoldDB" id="A0A9J2PQ11"/>
<dbReference type="SUPFAM" id="SSF81301">
    <property type="entry name" value="Nucleotidyltransferase"/>
    <property type="match status" value="1"/>
</dbReference>
<evidence type="ECO:0000256" key="1">
    <source>
        <dbReference type="ARBA" id="ARBA00001936"/>
    </source>
</evidence>
<dbReference type="Proteomes" id="UP000036681">
    <property type="component" value="Unplaced"/>
</dbReference>
<sequence>MFRGINTMDFEENREMSEFARISNLMGVQTEDLVLPTFHIIRKCRQIFPQEYAELDRKIIDYWKYERMSRDEIDRRIEISKRMARLIQEVYPSAELILMGSSASQCGSLTSDLDLCLAISHEKFGYESSRRRRVDILTNVAVVFQRAESVEDWIKDISIIHATVPILKCRVTDVLGDIYVDINCNNLAGVYNSYLLHHYARIDSRFPALCMTIKRWAEAANINMPMNGSLNSYTIKLMIVHFLQCAIWPPILPNLRKLCPTRFDGVKYCAALSEMRLFDTLPEIPSECKLNKRTPSELLMAFFDYYARFDYNDREISISHALVAKRPSFRNSLGRDAKIVIHGPFDSVNTARTVKSEESLEFIKEAFKRAAHIYLGPVPKAPIFDEIDKLKGKMNWHRLIAPLSIAGIALGYTGNQRRSQCAEHNQLIKKRVKATRVIQRFLVRTGAPGLSIGVSMNGDRVWSAGFGLADVEQMVPCTADTVMRIASISKSITATIAARLVQNGKLNLDTNVQEYLPDYPKKEFDGKPVDITIRQLLCHTSGIRHYKEALISAMNWAFFLQEYLPDYPKKEFDGKPVDITIRQLLCHTSGIRHYKEVIILMSLSPLFTEKILLTSKYLFI</sequence>
<organism evidence="9 10">
    <name type="scientific">Ascaris lumbricoides</name>
    <name type="common">Giant roundworm</name>
    <dbReference type="NCBI Taxonomy" id="6252"/>
    <lineage>
        <taxon>Eukaryota</taxon>
        <taxon>Metazoa</taxon>
        <taxon>Ecdysozoa</taxon>
        <taxon>Nematoda</taxon>
        <taxon>Chromadorea</taxon>
        <taxon>Rhabditida</taxon>
        <taxon>Spirurina</taxon>
        <taxon>Ascaridomorpha</taxon>
        <taxon>Ascaridoidea</taxon>
        <taxon>Ascarididae</taxon>
        <taxon>Ascaris</taxon>
    </lineage>
</organism>
<evidence type="ECO:0000259" key="7">
    <source>
        <dbReference type="Pfam" id="PF03828"/>
    </source>
</evidence>
<dbReference type="GO" id="GO:0031123">
    <property type="term" value="P:RNA 3'-end processing"/>
    <property type="evidence" value="ECO:0007669"/>
    <property type="project" value="TreeGrafter"/>
</dbReference>
<accession>A0A9J2PQ11</accession>
<proteinExistence type="predicted"/>
<dbReference type="WBParaSite" id="ALUE_0001206701-mRNA-1">
    <property type="protein sequence ID" value="ALUE_0001206701-mRNA-1"/>
    <property type="gene ID" value="ALUE_0001206701"/>
</dbReference>
<dbReference type="Pfam" id="PF03828">
    <property type="entry name" value="PAP_assoc"/>
    <property type="match status" value="1"/>
</dbReference>
<dbReference type="Pfam" id="PF22600">
    <property type="entry name" value="MTPAP-like_central"/>
    <property type="match status" value="1"/>
</dbReference>
<dbReference type="InterPro" id="IPR001466">
    <property type="entry name" value="Beta-lactam-related"/>
</dbReference>
<dbReference type="InterPro" id="IPR043519">
    <property type="entry name" value="NT_sf"/>
</dbReference>
<evidence type="ECO:0000313" key="9">
    <source>
        <dbReference type="Proteomes" id="UP000036681"/>
    </source>
</evidence>
<comment type="cofactor">
    <cofactor evidence="2">
        <name>Mg(2+)</name>
        <dbReference type="ChEBI" id="CHEBI:18420"/>
    </cofactor>
</comment>
<dbReference type="Gene3D" id="1.10.1410.10">
    <property type="match status" value="1"/>
</dbReference>